<feature type="domain" description="N-acetyltransferase" evidence="1">
    <location>
        <begin position="6"/>
        <end position="146"/>
    </location>
</feature>
<protein>
    <recommendedName>
        <fullName evidence="1">N-acetyltransferase domain-containing protein</fullName>
    </recommendedName>
</protein>
<dbReference type="OrthoDB" id="4080456at2759"/>
<dbReference type="Pfam" id="PF13673">
    <property type="entry name" value="Acetyltransf_10"/>
    <property type="match status" value="1"/>
</dbReference>
<dbReference type="EMBL" id="MU129020">
    <property type="protein sequence ID" value="KAF9510236.1"/>
    <property type="molecule type" value="Genomic_DNA"/>
</dbReference>
<evidence type="ECO:0000259" key="1">
    <source>
        <dbReference type="PROSITE" id="PS51186"/>
    </source>
</evidence>
<name>A0A9P6AQV9_9AGAM</name>
<dbReference type="InterPro" id="IPR000182">
    <property type="entry name" value="GNAT_dom"/>
</dbReference>
<dbReference type="SUPFAM" id="SSF55729">
    <property type="entry name" value="Acyl-CoA N-acyltransferases (Nat)"/>
    <property type="match status" value="1"/>
</dbReference>
<reference evidence="2" key="1">
    <citation type="journal article" date="2020" name="Nat. Commun.">
        <title>Large-scale genome sequencing of mycorrhizal fungi provides insights into the early evolution of symbiotic traits.</title>
        <authorList>
            <person name="Miyauchi S."/>
            <person name="Kiss E."/>
            <person name="Kuo A."/>
            <person name="Drula E."/>
            <person name="Kohler A."/>
            <person name="Sanchez-Garcia M."/>
            <person name="Morin E."/>
            <person name="Andreopoulos B."/>
            <person name="Barry K.W."/>
            <person name="Bonito G."/>
            <person name="Buee M."/>
            <person name="Carver A."/>
            <person name="Chen C."/>
            <person name="Cichocki N."/>
            <person name="Clum A."/>
            <person name="Culley D."/>
            <person name="Crous P.W."/>
            <person name="Fauchery L."/>
            <person name="Girlanda M."/>
            <person name="Hayes R.D."/>
            <person name="Keri Z."/>
            <person name="LaButti K."/>
            <person name="Lipzen A."/>
            <person name="Lombard V."/>
            <person name="Magnuson J."/>
            <person name="Maillard F."/>
            <person name="Murat C."/>
            <person name="Nolan M."/>
            <person name="Ohm R.A."/>
            <person name="Pangilinan J."/>
            <person name="Pereira M.F."/>
            <person name="Perotto S."/>
            <person name="Peter M."/>
            <person name="Pfister S."/>
            <person name="Riley R."/>
            <person name="Sitrit Y."/>
            <person name="Stielow J.B."/>
            <person name="Szollosi G."/>
            <person name="Zifcakova L."/>
            <person name="Stursova M."/>
            <person name="Spatafora J.W."/>
            <person name="Tedersoo L."/>
            <person name="Vaario L.M."/>
            <person name="Yamada A."/>
            <person name="Yan M."/>
            <person name="Wang P."/>
            <person name="Xu J."/>
            <person name="Bruns T."/>
            <person name="Baldrian P."/>
            <person name="Vilgalys R."/>
            <person name="Dunand C."/>
            <person name="Henrissat B."/>
            <person name="Grigoriev I.V."/>
            <person name="Hibbett D."/>
            <person name="Nagy L.G."/>
            <person name="Martin F.M."/>
        </authorList>
    </citation>
    <scope>NUCLEOTIDE SEQUENCE</scope>
    <source>
        <strain evidence="2">UP504</strain>
    </source>
</reference>
<dbReference type="PROSITE" id="PS51186">
    <property type="entry name" value="GNAT"/>
    <property type="match status" value="1"/>
</dbReference>
<sequence length="150" mass="16808">EPIEPLAYVCLQQKHVQQVHELLTTAFWPGIDITASLANPKKYTVVATYKLLVVGVALISPPPDDAYITYIAVKTGWENSGIGLTMLYHLIKSNDTRDITLHVSANSDAMLLYNKIGFKSEGFVVGFYQDYLHPKSQACRNALRLRLRQS</sequence>
<feature type="non-terminal residue" evidence="2">
    <location>
        <position position="1"/>
    </location>
</feature>
<organism evidence="2 3">
    <name type="scientific">Hydnum rufescens UP504</name>
    <dbReference type="NCBI Taxonomy" id="1448309"/>
    <lineage>
        <taxon>Eukaryota</taxon>
        <taxon>Fungi</taxon>
        <taxon>Dikarya</taxon>
        <taxon>Basidiomycota</taxon>
        <taxon>Agaricomycotina</taxon>
        <taxon>Agaricomycetes</taxon>
        <taxon>Cantharellales</taxon>
        <taxon>Hydnaceae</taxon>
        <taxon>Hydnum</taxon>
    </lineage>
</organism>
<keyword evidence="3" id="KW-1185">Reference proteome</keyword>
<comment type="caution">
    <text evidence="2">The sequence shown here is derived from an EMBL/GenBank/DDBJ whole genome shotgun (WGS) entry which is preliminary data.</text>
</comment>
<evidence type="ECO:0000313" key="3">
    <source>
        <dbReference type="Proteomes" id="UP000886523"/>
    </source>
</evidence>
<dbReference type="GO" id="GO:0016747">
    <property type="term" value="F:acyltransferase activity, transferring groups other than amino-acyl groups"/>
    <property type="evidence" value="ECO:0007669"/>
    <property type="project" value="InterPro"/>
</dbReference>
<dbReference type="AlphaFoldDB" id="A0A9P6AQV9"/>
<evidence type="ECO:0000313" key="2">
    <source>
        <dbReference type="EMBL" id="KAF9510236.1"/>
    </source>
</evidence>
<accession>A0A9P6AQV9</accession>
<proteinExistence type="predicted"/>
<dbReference type="Proteomes" id="UP000886523">
    <property type="component" value="Unassembled WGS sequence"/>
</dbReference>
<gene>
    <name evidence="2" type="ORF">BS47DRAFT_1300445</name>
</gene>
<dbReference type="Gene3D" id="3.40.630.30">
    <property type="match status" value="1"/>
</dbReference>
<dbReference type="InterPro" id="IPR016181">
    <property type="entry name" value="Acyl_CoA_acyltransferase"/>
</dbReference>